<feature type="binding site" evidence="11">
    <location>
        <position position="273"/>
    </location>
    <ligand>
        <name>NAD(+)</name>
        <dbReference type="ChEBI" id="CHEBI:57540"/>
    </ligand>
</feature>
<dbReference type="InterPro" id="IPR016156">
    <property type="entry name" value="FAD/NAD-linked_Rdtase_dimer_sf"/>
</dbReference>
<dbReference type="PRINTS" id="PR00411">
    <property type="entry name" value="PNDRDTASEI"/>
</dbReference>
<dbReference type="FunFam" id="3.30.390.30:FF:000001">
    <property type="entry name" value="Dihydrolipoyl dehydrogenase"/>
    <property type="match status" value="1"/>
</dbReference>
<feature type="active site" description="Proton acceptor" evidence="10">
    <location>
        <position position="446"/>
    </location>
</feature>
<keyword evidence="17" id="KW-1185">Reference proteome</keyword>
<dbReference type="SUPFAM" id="SSF55424">
    <property type="entry name" value="FAD/NAD-linked reductases, dimerisation (C-terminal) domain"/>
    <property type="match status" value="1"/>
</dbReference>
<proteinExistence type="inferred from homology"/>
<dbReference type="GO" id="GO:0006103">
    <property type="term" value="P:2-oxoglutarate metabolic process"/>
    <property type="evidence" value="ECO:0007669"/>
    <property type="project" value="TreeGrafter"/>
</dbReference>
<reference evidence="16 17" key="1">
    <citation type="submission" date="2020-07" db="EMBL/GenBank/DDBJ databases">
        <title>Genomic Encyclopedia of Type Strains, Phase IV (KMG-IV): sequencing the most valuable type-strain genomes for metagenomic binning, comparative biology and taxonomic classification.</title>
        <authorList>
            <person name="Goeker M."/>
        </authorList>
    </citation>
    <scope>NUCLEOTIDE SEQUENCE [LARGE SCALE GENOMIC DNA]</scope>
    <source>
        <strain evidence="16 17">DSM 17721</strain>
    </source>
</reference>
<feature type="disulfide bond" description="Redox-active" evidence="12">
    <location>
        <begin position="45"/>
        <end position="50"/>
    </location>
</feature>
<dbReference type="PROSITE" id="PS00076">
    <property type="entry name" value="PYRIDINE_REDOX_1"/>
    <property type="match status" value="1"/>
</dbReference>
<dbReference type="InterPro" id="IPR023753">
    <property type="entry name" value="FAD/NAD-binding_dom"/>
</dbReference>
<comment type="cofactor">
    <cofactor evidence="11 13">
        <name>FAD</name>
        <dbReference type="ChEBI" id="CHEBI:57692"/>
    </cofactor>
    <text evidence="11 13">Binds 1 FAD per subunit.</text>
</comment>
<dbReference type="InterPro" id="IPR050151">
    <property type="entry name" value="Class-I_Pyr_Nuc-Dis_Oxidored"/>
</dbReference>
<feature type="binding site" evidence="11">
    <location>
        <begin position="146"/>
        <end position="148"/>
    </location>
    <ligand>
        <name>FAD</name>
        <dbReference type="ChEBI" id="CHEBI:57692"/>
    </ligand>
</feature>
<feature type="binding site" evidence="11">
    <location>
        <position position="54"/>
    </location>
    <ligand>
        <name>FAD</name>
        <dbReference type="ChEBI" id="CHEBI:57692"/>
    </ligand>
</feature>
<dbReference type="RefSeq" id="WP_181552023.1">
    <property type="nucleotide sequence ID" value="NZ_JACDUS010000009.1"/>
</dbReference>
<keyword evidence="8 13" id="KW-0676">Redox-active center</keyword>
<evidence type="ECO:0000256" key="8">
    <source>
        <dbReference type="ARBA" id="ARBA00023284"/>
    </source>
</evidence>
<keyword evidence="11" id="KW-0547">Nucleotide-binding</keyword>
<sequence>MGEQSRYDLIVIGAGPGGYVAAARAGQLGMKTACVDKFDRPGGVCLNYGCIPSKALLDSSEHAAQAVNSFKNHGIRVGKPEIDLKTMMGRKDEVVRALTDNVENLLKANNVEIIKGTAALHGPSAVRVEKNGQAQTIEAKNILLATGSSPAGVKGLEFDGQFIVNSTDALAFDRVPRRLLIVGGGYIGLELGSVWSRLGSKVTVAEMTDRIAGTADSQLSRRLLRILKSQGIEFKLKTRVTGADVRKKTVKVTLDTDGEKSEQVCETVLVAVGRRPLSEDLGLEDAGVETDSQGFVKVDANFRTAVANIYAVGDLIGQPMLAHKASAEGRAAVEIMAGKPGEVNYDAVPMVIYTFPEAASVGKTEEQLKQQGIDYCTGTFPLTGAGRARCMGETEGMVKVLSHKKTDRVLGVHILSPRASDMIAEAVFAIEFGASSEDIGRIMHGHPTFAEALQEAALVTRQCSIYSG</sequence>
<dbReference type="Pfam" id="PF02852">
    <property type="entry name" value="Pyr_redox_dim"/>
    <property type="match status" value="1"/>
</dbReference>
<dbReference type="PANTHER" id="PTHR22912">
    <property type="entry name" value="DISULFIDE OXIDOREDUCTASE"/>
    <property type="match status" value="1"/>
</dbReference>
<comment type="miscellaneous">
    <text evidence="13">The active site is a redox-active disulfide bond.</text>
</comment>
<dbReference type="GO" id="GO:0005737">
    <property type="term" value="C:cytoplasm"/>
    <property type="evidence" value="ECO:0007669"/>
    <property type="project" value="UniProtKB-ARBA"/>
</dbReference>
<comment type="similarity">
    <text evidence="1 13">Belongs to the class-I pyridine nucleotide-disulfide oxidoreductase family.</text>
</comment>
<evidence type="ECO:0000256" key="11">
    <source>
        <dbReference type="PIRSR" id="PIRSR000350-3"/>
    </source>
</evidence>
<feature type="binding site" evidence="11">
    <location>
        <position position="206"/>
    </location>
    <ligand>
        <name>NAD(+)</name>
        <dbReference type="ChEBI" id="CHEBI:57540"/>
    </ligand>
</feature>
<dbReference type="Pfam" id="PF07992">
    <property type="entry name" value="Pyr_redox_2"/>
    <property type="match status" value="1"/>
</dbReference>
<feature type="binding site" evidence="11">
    <location>
        <position position="314"/>
    </location>
    <ligand>
        <name>FAD</name>
        <dbReference type="ChEBI" id="CHEBI:57692"/>
    </ligand>
</feature>
<keyword evidence="6 11" id="KW-0520">NAD</keyword>
<dbReference type="InterPro" id="IPR004099">
    <property type="entry name" value="Pyr_nucl-diS_OxRdtase_dimer"/>
</dbReference>
<dbReference type="AlphaFoldDB" id="A0A7W0CAW8"/>
<dbReference type="InterPro" id="IPR001100">
    <property type="entry name" value="Pyr_nuc-diS_OxRdtase"/>
</dbReference>
<protein>
    <recommendedName>
        <fullName evidence="2 13">Dihydrolipoyl dehydrogenase</fullName>
        <ecNumber evidence="2 13">1.8.1.4</ecNumber>
    </recommendedName>
</protein>
<evidence type="ECO:0000313" key="16">
    <source>
        <dbReference type="EMBL" id="MBA2882386.1"/>
    </source>
</evidence>
<evidence type="ECO:0000259" key="14">
    <source>
        <dbReference type="Pfam" id="PF02852"/>
    </source>
</evidence>
<evidence type="ECO:0000256" key="7">
    <source>
        <dbReference type="ARBA" id="ARBA00023157"/>
    </source>
</evidence>
<accession>A0A7W0CAW8</accession>
<dbReference type="PRINTS" id="PR00368">
    <property type="entry name" value="FADPNR"/>
</dbReference>
<evidence type="ECO:0000256" key="5">
    <source>
        <dbReference type="ARBA" id="ARBA00023002"/>
    </source>
</evidence>
<keyword evidence="4 11" id="KW-0274">FAD</keyword>
<evidence type="ECO:0000256" key="9">
    <source>
        <dbReference type="ARBA" id="ARBA00049187"/>
    </source>
</evidence>
<evidence type="ECO:0000313" key="17">
    <source>
        <dbReference type="Proteomes" id="UP000525298"/>
    </source>
</evidence>
<dbReference type="InterPro" id="IPR036188">
    <property type="entry name" value="FAD/NAD-bd_sf"/>
</dbReference>
<organism evidence="16 17">
    <name type="scientific">Desulfosalsimonas propionicica</name>
    <dbReference type="NCBI Taxonomy" id="332175"/>
    <lineage>
        <taxon>Bacteria</taxon>
        <taxon>Pseudomonadati</taxon>
        <taxon>Thermodesulfobacteriota</taxon>
        <taxon>Desulfobacteria</taxon>
        <taxon>Desulfobacterales</taxon>
        <taxon>Desulfosalsimonadaceae</taxon>
        <taxon>Desulfosalsimonas</taxon>
    </lineage>
</organism>
<keyword evidence="5 13" id="KW-0560">Oxidoreductase</keyword>
<feature type="binding site" evidence="11">
    <location>
        <begin position="320"/>
        <end position="323"/>
    </location>
    <ligand>
        <name>FAD</name>
        <dbReference type="ChEBI" id="CHEBI:57692"/>
    </ligand>
</feature>
<evidence type="ECO:0000256" key="1">
    <source>
        <dbReference type="ARBA" id="ARBA00007532"/>
    </source>
</evidence>
<dbReference type="NCBIfam" id="TIGR01350">
    <property type="entry name" value="lipoamide_DH"/>
    <property type="match status" value="1"/>
</dbReference>
<comment type="caution">
    <text evidence="16">The sequence shown here is derived from an EMBL/GenBank/DDBJ whole genome shotgun (WGS) entry which is preliminary data.</text>
</comment>
<evidence type="ECO:0000256" key="6">
    <source>
        <dbReference type="ARBA" id="ARBA00023027"/>
    </source>
</evidence>
<dbReference type="GO" id="GO:0050660">
    <property type="term" value="F:flavin adenine dinucleotide binding"/>
    <property type="evidence" value="ECO:0007669"/>
    <property type="project" value="InterPro"/>
</dbReference>
<comment type="catalytic activity">
    <reaction evidence="9 13">
        <text>N(6)-[(R)-dihydrolipoyl]-L-lysyl-[protein] + NAD(+) = N(6)-[(R)-lipoyl]-L-lysyl-[protein] + NADH + H(+)</text>
        <dbReference type="Rhea" id="RHEA:15045"/>
        <dbReference type="Rhea" id="RHEA-COMP:10474"/>
        <dbReference type="Rhea" id="RHEA-COMP:10475"/>
        <dbReference type="ChEBI" id="CHEBI:15378"/>
        <dbReference type="ChEBI" id="CHEBI:57540"/>
        <dbReference type="ChEBI" id="CHEBI:57945"/>
        <dbReference type="ChEBI" id="CHEBI:83099"/>
        <dbReference type="ChEBI" id="CHEBI:83100"/>
        <dbReference type="EC" id="1.8.1.4"/>
    </reaction>
</comment>
<evidence type="ECO:0000256" key="3">
    <source>
        <dbReference type="ARBA" id="ARBA00022630"/>
    </source>
</evidence>
<feature type="domain" description="Pyridine nucleotide-disulphide oxidoreductase dimerisation" evidence="14">
    <location>
        <begin position="348"/>
        <end position="457"/>
    </location>
</feature>
<dbReference type="GO" id="GO:0004148">
    <property type="term" value="F:dihydrolipoyl dehydrogenase (NADH) activity"/>
    <property type="evidence" value="ECO:0007669"/>
    <property type="project" value="UniProtKB-EC"/>
</dbReference>
<name>A0A7W0CAW8_9BACT</name>
<dbReference type="Gene3D" id="3.50.50.60">
    <property type="entry name" value="FAD/NAD(P)-binding domain"/>
    <property type="match status" value="2"/>
</dbReference>
<evidence type="ECO:0000256" key="2">
    <source>
        <dbReference type="ARBA" id="ARBA00012608"/>
    </source>
</evidence>
<feature type="domain" description="FAD/NAD(P)-binding" evidence="15">
    <location>
        <begin position="7"/>
        <end position="329"/>
    </location>
</feature>
<evidence type="ECO:0000256" key="12">
    <source>
        <dbReference type="PIRSR" id="PIRSR000350-4"/>
    </source>
</evidence>
<dbReference type="InterPro" id="IPR012999">
    <property type="entry name" value="Pyr_OxRdtase_I_AS"/>
</dbReference>
<dbReference type="InterPro" id="IPR006258">
    <property type="entry name" value="Lipoamide_DH"/>
</dbReference>
<evidence type="ECO:0000256" key="10">
    <source>
        <dbReference type="PIRSR" id="PIRSR000350-2"/>
    </source>
</evidence>
<dbReference type="Proteomes" id="UP000525298">
    <property type="component" value="Unassembled WGS sequence"/>
</dbReference>
<evidence type="ECO:0000259" key="15">
    <source>
        <dbReference type="Pfam" id="PF07992"/>
    </source>
</evidence>
<dbReference type="Gene3D" id="3.30.390.30">
    <property type="match status" value="1"/>
</dbReference>
<keyword evidence="3 13" id="KW-0285">Flavoprotein</keyword>
<dbReference type="PIRSF" id="PIRSF000350">
    <property type="entry name" value="Mercury_reductase_MerA"/>
    <property type="match status" value="1"/>
</dbReference>
<feature type="binding site" evidence="11">
    <location>
        <begin position="183"/>
        <end position="190"/>
    </location>
    <ligand>
        <name>NAD(+)</name>
        <dbReference type="ChEBI" id="CHEBI:57540"/>
    </ligand>
</feature>
<dbReference type="EMBL" id="JACDUS010000009">
    <property type="protein sequence ID" value="MBA2882386.1"/>
    <property type="molecule type" value="Genomic_DNA"/>
</dbReference>
<keyword evidence="7" id="KW-1015">Disulfide bond</keyword>
<gene>
    <name evidence="16" type="ORF">HNR65_002733</name>
</gene>
<evidence type="ECO:0000256" key="4">
    <source>
        <dbReference type="ARBA" id="ARBA00022827"/>
    </source>
</evidence>
<dbReference type="PANTHER" id="PTHR22912:SF151">
    <property type="entry name" value="DIHYDROLIPOYL DEHYDROGENASE, MITOCHONDRIAL"/>
    <property type="match status" value="1"/>
</dbReference>
<dbReference type="EC" id="1.8.1.4" evidence="2 13"/>
<dbReference type="SUPFAM" id="SSF51905">
    <property type="entry name" value="FAD/NAD(P)-binding domain"/>
    <property type="match status" value="1"/>
</dbReference>
<evidence type="ECO:0000256" key="13">
    <source>
        <dbReference type="RuleBase" id="RU003692"/>
    </source>
</evidence>